<accession>A0A6M4ATN4</accession>
<gene>
    <name evidence="1" type="ORF">GV829_08140</name>
</gene>
<protein>
    <submittedName>
        <fullName evidence="1">DUF4197 domain-containing protein</fullName>
    </submittedName>
</protein>
<dbReference type="AlphaFoldDB" id="A0A6M4ATN4"/>
<dbReference type="RefSeq" id="WP_169945668.1">
    <property type="nucleotide sequence ID" value="NZ_CP053015.1"/>
</dbReference>
<dbReference type="Proteomes" id="UP000503018">
    <property type="component" value="Chromosome"/>
</dbReference>
<evidence type="ECO:0000313" key="2">
    <source>
        <dbReference type="Proteomes" id="UP000503018"/>
    </source>
</evidence>
<name>A0A6M4ATN4_9SPHN</name>
<dbReference type="EMBL" id="CP053015">
    <property type="protein sequence ID" value="QJQ32425.1"/>
    <property type="molecule type" value="Genomic_DNA"/>
</dbReference>
<organism evidence="1 2">
    <name type="scientific">Sphingomonas lacunae</name>
    <dbReference type="NCBI Taxonomy" id="2698828"/>
    <lineage>
        <taxon>Bacteria</taxon>
        <taxon>Pseudomonadati</taxon>
        <taxon>Pseudomonadota</taxon>
        <taxon>Alphaproteobacteria</taxon>
        <taxon>Sphingomonadales</taxon>
        <taxon>Sphingomonadaceae</taxon>
        <taxon>Sphingomonas</taxon>
    </lineage>
</organism>
<keyword evidence="2" id="KW-1185">Reference proteome</keyword>
<dbReference type="InterPro" id="IPR025245">
    <property type="entry name" value="DUF4197"/>
</dbReference>
<dbReference type="Pfam" id="PF13852">
    <property type="entry name" value="DUF4197"/>
    <property type="match status" value="1"/>
</dbReference>
<evidence type="ECO:0000313" key="1">
    <source>
        <dbReference type="EMBL" id="QJQ32425.1"/>
    </source>
</evidence>
<dbReference type="KEGG" id="slan:GV829_08140"/>
<sequence>MTDISLQSGVNRRSLIRIGALAPLLTMPLLAGCATGPGGFNLTEAIRRLLTLSSQRAFALLLQPNGFYDSQVARIELPQQLASSGGVLRQVLTTQVVRDRLARSLNSAAERGAERAAPVITQAISSITVADAMSVLRGGPGAATALLEQSLAGGLINQMFPAVGDALRIASDDVVARALRAATGYDVASLARDVSDGANRGIWRAIAAEEANIRANPQATNDPLLIAVLALAR</sequence>
<reference evidence="1 2" key="1">
    <citation type="submission" date="2020-01" db="EMBL/GenBank/DDBJ databases">
        <title>Sphingomonas sp. strain CSW-10.</title>
        <authorList>
            <person name="Chen W.-M."/>
        </authorList>
    </citation>
    <scope>NUCLEOTIDE SEQUENCE [LARGE SCALE GENOMIC DNA]</scope>
    <source>
        <strain evidence="1 2">CSW-10</strain>
    </source>
</reference>
<proteinExistence type="predicted"/>